<dbReference type="EMBL" id="DSFP01000040">
    <property type="protein sequence ID" value="HEW46025.1"/>
    <property type="molecule type" value="Genomic_DNA"/>
</dbReference>
<protein>
    <recommendedName>
        <fullName evidence="2">Flagellar protein FliT</fullName>
    </recommendedName>
</protein>
<dbReference type="AlphaFoldDB" id="A0A7C2ZKG5"/>
<gene>
    <name evidence="1" type="ORF">ENO47_05060</name>
</gene>
<evidence type="ECO:0008006" key="2">
    <source>
        <dbReference type="Google" id="ProtNLM"/>
    </source>
</evidence>
<proteinExistence type="predicted"/>
<reference evidence="1" key="1">
    <citation type="journal article" date="2020" name="mSystems">
        <title>Genome- and Community-Level Interaction Insights into Carbon Utilization and Element Cycling Functions of Hydrothermarchaeota in Hydrothermal Sediment.</title>
        <authorList>
            <person name="Zhou Z."/>
            <person name="Liu Y."/>
            <person name="Xu W."/>
            <person name="Pan J."/>
            <person name="Luo Z.H."/>
            <person name="Li M."/>
        </authorList>
    </citation>
    <scope>NUCLEOTIDE SEQUENCE [LARGE SCALE GENOMIC DNA]</scope>
    <source>
        <strain evidence="1">SpSt-132</strain>
    </source>
</reference>
<organism evidence="1">
    <name type="scientific">Hydrogenobacter sp</name>
    <dbReference type="NCBI Taxonomy" id="2152829"/>
    <lineage>
        <taxon>Bacteria</taxon>
        <taxon>Pseudomonadati</taxon>
        <taxon>Aquificota</taxon>
        <taxon>Aquificia</taxon>
        <taxon>Aquificales</taxon>
        <taxon>Aquificaceae</taxon>
        <taxon>Hydrogenobacter</taxon>
    </lineage>
</organism>
<name>A0A7C2ZKG5_9AQUI</name>
<accession>A0A7C2ZKG5</accession>
<evidence type="ECO:0000313" key="1">
    <source>
        <dbReference type="EMBL" id="HEW46025.1"/>
    </source>
</evidence>
<comment type="caution">
    <text evidence="1">The sequence shown here is derived from an EMBL/GenBank/DDBJ whole genome shotgun (WGS) entry which is preliminary data.</text>
</comment>
<sequence length="80" mass="9533">MENLKKLLLQCEVYLQQGDWDKLIEVLNGVTQEHIESLDLETAQECYRILEHLIKESQQIRNKMAESLINFKKFKEGYSF</sequence>